<dbReference type="EMBL" id="CALTRL010002516">
    <property type="protein sequence ID" value="CAH7675906.1"/>
    <property type="molecule type" value="Genomic_DNA"/>
</dbReference>
<organism evidence="2 3">
    <name type="scientific">Phakopsora pachyrhizi</name>
    <name type="common">Asian soybean rust disease fungus</name>
    <dbReference type="NCBI Taxonomy" id="170000"/>
    <lineage>
        <taxon>Eukaryota</taxon>
        <taxon>Fungi</taxon>
        <taxon>Dikarya</taxon>
        <taxon>Basidiomycota</taxon>
        <taxon>Pucciniomycotina</taxon>
        <taxon>Pucciniomycetes</taxon>
        <taxon>Pucciniales</taxon>
        <taxon>Phakopsoraceae</taxon>
        <taxon>Phakopsora</taxon>
    </lineage>
</organism>
<evidence type="ECO:0000256" key="1">
    <source>
        <dbReference type="SAM" id="MobiDB-lite"/>
    </source>
</evidence>
<proteinExistence type="predicted"/>
<evidence type="ECO:0000313" key="2">
    <source>
        <dbReference type="EMBL" id="CAH7675906.1"/>
    </source>
</evidence>
<evidence type="ECO:0000313" key="3">
    <source>
        <dbReference type="Proteomes" id="UP001153365"/>
    </source>
</evidence>
<keyword evidence="3" id="KW-1185">Reference proteome</keyword>
<gene>
    <name evidence="2" type="ORF">PPACK8108_LOCUS10988</name>
</gene>
<sequence length="174" mass="19531">MSSTHRPTWAPAMGKDETRSELELKLAESRARALKHKQAGLLPLPEDEDEGDQSDKTPLLKQITGDEKGIQHRTEDVKSLEKINSTGSWRQKSSAKFLEIGYGGYGTKLERRVAMATTKRKGEMDSLASLSKTINGAGEYLRLPMRGMEEWSSKDTTHEDEVMEEAQHLLCISR</sequence>
<feature type="region of interest" description="Disordered" evidence="1">
    <location>
        <begin position="34"/>
        <end position="75"/>
    </location>
</feature>
<reference evidence="2" key="1">
    <citation type="submission" date="2022-06" db="EMBL/GenBank/DDBJ databases">
        <authorList>
            <consortium name="SYNGENTA / RWTH Aachen University"/>
        </authorList>
    </citation>
    <scope>NUCLEOTIDE SEQUENCE</scope>
</reference>
<accession>A0AAV0AZR4</accession>
<protein>
    <submittedName>
        <fullName evidence="2">Uncharacterized protein</fullName>
    </submittedName>
</protein>
<feature type="compositionally biased region" description="Basic and acidic residues" evidence="1">
    <location>
        <begin position="64"/>
        <end position="75"/>
    </location>
</feature>
<dbReference type="Proteomes" id="UP001153365">
    <property type="component" value="Unassembled WGS sequence"/>
</dbReference>
<feature type="region of interest" description="Disordered" evidence="1">
    <location>
        <begin position="1"/>
        <end position="20"/>
    </location>
</feature>
<name>A0AAV0AZR4_PHAPC</name>
<comment type="caution">
    <text evidence="2">The sequence shown here is derived from an EMBL/GenBank/DDBJ whole genome shotgun (WGS) entry which is preliminary data.</text>
</comment>
<dbReference type="AlphaFoldDB" id="A0AAV0AZR4"/>